<dbReference type="Proteomes" id="UP000712007">
    <property type="component" value="Unassembled WGS sequence"/>
</dbReference>
<feature type="domain" description="Dipeptidylpeptidase IV N-terminal" evidence="6">
    <location>
        <begin position="100"/>
        <end position="440"/>
    </location>
</feature>
<reference evidence="7" key="2">
    <citation type="journal article" date="2021" name="PeerJ">
        <title>Extensive microbial diversity within the chicken gut microbiome revealed by metagenomics and culture.</title>
        <authorList>
            <person name="Gilroy R."/>
            <person name="Ravi A."/>
            <person name="Getino M."/>
            <person name="Pursley I."/>
            <person name="Horton D.L."/>
            <person name="Alikhan N.F."/>
            <person name="Baker D."/>
            <person name="Gharbi K."/>
            <person name="Hall N."/>
            <person name="Watson M."/>
            <person name="Adriaenssens E.M."/>
            <person name="Foster-Nyarko E."/>
            <person name="Jarju S."/>
            <person name="Secka A."/>
            <person name="Antonio M."/>
            <person name="Oren A."/>
            <person name="Chaudhuri R.R."/>
            <person name="La Ragione R."/>
            <person name="Hildebrand F."/>
            <person name="Pallen M.J."/>
        </authorList>
    </citation>
    <scope>NUCLEOTIDE SEQUENCE</scope>
    <source>
        <strain evidence="7">3924</strain>
    </source>
</reference>
<dbReference type="InterPro" id="IPR002469">
    <property type="entry name" value="Peptidase_S9B_N"/>
</dbReference>
<dbReference type="PROSITE" id="PS51257">
    <property type="entry name" value="PROKAR_LIPOPROTEIN"/>
    <property type="match status" value="1"/>
</dbReference>
<evidence type="ECO:0000259" key="6">
    <source>
        <dbReference type="Pfam" id="PF00930"/>
    </source>
</evidence>
<evidence type="ECO:0000256" key="2">
    <source>
        <dbReference type="ARBA" id="ARBA00022801"/>
    </source>
</evidence>
<reference evidence="7" key="1">
    <citation type="submission" date="2020-10" db="EMBL/GenBank/DDBJ databases">
        <authorList>
            <person name="Gilroy R."/>
        </authorList>
    </citation>
    <scope>NUCLEOTIDE SEQUENCE</scope>
    <source>
        <strain evidence="7">3924</strain>
    </source>
</reference>
<feature type="signal peptide" evidence="4">
    <location>
        <begin position="1"/>
        <end position="21"/>
    </location>
</feature>
<accession>A0A940IE86</accession>
<organism evidence="7 8">
    <name type="scientific">Candidatus Aphodosoma intestinipullorum</name>
    <dbReference type="NCBI Taxonomy" id="2840674"/>
    <lineage>
        <taxon>Bacteria</taxon>
        <taxon>Pseudomonadati</taxon>
        <taxon>Bacteroidota</taxon>
        <taxon>Bacteroidia</taxon>
        <taxon>Bacteroidales</taxon>
        <taxon>Candidatus Aphodosoma</taxon>
    </lineage>
</organism>
<dbReference type="PROSITE" id="PS00708">
    <property type="entry name" value="PRO_ENDOPEP_SER"/>
    <property type="match status" value="1"/>
</dbReference>
<dbReference type="InterPro" id="IPR002471">
    <property type="entry name" value="Pept_S9_AS"/>
</dbReference>
<evidence type="ECO:0000313" key="8">
    <source>
        <dbReference type="Proteomes" id="UP000712007"/>
    </source>
</evidence>
<keyword evidence="4" id="KW-0732">Signal</keyword>
<dbReference type="GO" id="GO:0004252">
    <property type="term" value="F:serine-type endopeptidase activity"/>
    <property type="evidence" value="ECO:0007669"/>
    <property type="project" value="InterPro"/>
</dbReference>
<gene>
    <name evidence="7" type="ORF">IAC51_01575</name>
</gene>
<dbReference type="GO" id="GO:0006508">
    <property type="term" value="P:proteolysis"/>
    <property type="evidence" value="ECO:0007669"/>
    <property type="project" value="UniProtKB-KW"/>
</dbReference>
<evidence type="ECO:0000256" key="3">
    <source>
        <dbReference type="ARBA" id="ARBA00023180"/>
    </source>
</evidence>
<dbReference type="SUPFAM" id="SSF53474">
    <property type="entry name" value="alpha/beta-Hydrolases"/>
    <property type="match status" value="1"/>
</dbReference>
<dbReference type="Pfam" id="PF00930">
    <property type="entry name" value="DPPIV_N"/>
    <property type="match status" value="1"/>
</dbReference>
<evidence type="ECO:0000256" key="4">
    <source>
        <dbReference type="SAM" id="SignalP"/>
    </source>
</evidence>
<dbReference type="Gene3D" id="3.40.50.1820">
    <property type="entry name" value="alpha/beta hydrolase"/>
    <property type="match status" value="1"/>
</dbReference>
<dbReference type="PANTHER" id="PTHR11731:SF193">
    <property type="entry name" value="DIPEPTIDYL PEPTIDASE 9"/>
    <property type="match status" value="1"/>
</dbReference>
<keyword evidence="3" id="KW-0325">Glycoprotein</keyword>
<dbReference type="EMBL" id="JADIMV010000030">
    <property type="protein sequence ID" value="MBO8439322.1"/>
    <property type="molecule type" value="Genomic_DNA"/>
</dbReference>
<dbReference type="GO" id="GO:0008239">
    <property type="term" value="F:dipeptidyl-peptidase activity"/>
    <property type="evidence" value="ECO:0007669"/>
    <property type="project" value="TreeGrafter"/>
</dbReference>
<dbReference type="FunFam" id="3.40.50.1820:FF:000003">
    <property type="entry name" value="Dipeptidyl peptidase 4"/>
    <property type="match status" value="1"/>
</dbReference>
<evidence type="ECO:0000313" key="7">
    <source>
        <dbReference type="EMBL" id="MBO8439322.1"/>
    </source>
</evidence>
<feature type="domain" description="Peptidase S9 prolyl oligopeptidase catalytic" evidence="5">
    <location>
        <begin position="527"/>
        <end position="722"/>
    </location>
</feature>
<comment type="caution">
    <text evidence="7">The sequence shown here is derived from an EMBL/GenBank/DDBJ whole genome shotgun (WGS) entry which is preliminary data.</text>
</comment>
<dbReference type="Pfam" id="PF00326">
    <property type="entry name" value="Peptidase_S9"/>
    <property type="match status" value="1"/>
</dbReference>
<evidence type="ECO:0000259" key="5">
    <source>
        <dbReference type="Pfam" id="PF00326"/>
    </source>
</evidence>
<dbReference type="PANTHER" id="PTHR11731">
    <property type="entry name" value="PROTEASE FAMILY S9B,C DIPEPTIDYL-PEPTIDASE IV-RELATED"/>
    <property type="match status" value="1"/>
</dbReference>
<protein>
    <submittedName>
        <fullName evidence="7">S9 family peptidase</fullName>
    </submittedName>
</protein>
<dbReference type="InterPro" id="IPR029058">
    <property type="entry name" value="AB_hydrolase_fold"/>
</dbReference>
<evidence type="ECO:0000256" key="1">
    <source>
        <dbReference type="ARBA" id="ARBA00022670"/>
    </source>
</evidence>
<keyword evidence="2" id="KW-0378">Hydrolase</keyword>
<name>A0A940IE86_9BACT</name>
<dbReference type="InterPro" id="IPR050278">
    <property type="entry name" value="Serine_Prot_S9B/DPPIV"/>
</dbReference>
<dbReference type="Gene3D" id="2.140.10.30">
    <property type="entry name" value="Dipeptidylpeptidase IV, N-terminal domain"/>
    <property type="match status" value="1"/>
</dbReference>
<sequence length="722" mass="82779">MKIRTLLIAAIALACSTAVSAQKTSQEYLEAFTGGRFTPARPAAIYQMNDGKHYTVLSEDGKRIVKYEYKSGKEVGTIVDLESLDDCPIKEIKGYAFDNQEQKLLLNTEKTPIYRRSYTTTYYVYYIERKHIEPLSDKGERQRDAQFSPDGRMVAFSRDNNLYIKKLNFGTEIAVTKDGETNKIINGTADWVYEEEFAETRYFAWSPDSKLLAYVRFDESAVEQFSFTEFEAPYTSEYTYKYPKAGTTNSTVSLHVYDCENRTTKKMDAGEGNDIYFPILRWTRSNESVAVVRLNRNQTELDLLSVNPRSGVATKLMSEKDKVYADYTNLIALHFNSDNSFICMSERDGYRHLYLFNANGAMSRQITKGEWDVTDFYGYNEKTKTAYFQAAKENPTERHVYSADAKGKISCFDTRPGTHSATFTKDMKMAVTQFNNTETPNIYTLTDAKGKAIRTIADNSRLVAYADSFNLPRKEFITFTTEEGITLNGWIVKPTGMEDGQRYPLVMVQYSGPNSQEALNRWKPDWEYYLAQEGYAVACVDGRGTGARGREFRTCTYWHLGRYEMADQVAAAKYFGTLPYIDPERICIWGWSYGGFMALNCLTFGDGTFKAGISVAPVTDWRLYNTAYTERFMSRPQDNPEGYEEHDLIKHAGELEGKLLLVHGSADDNVHFQQSMLYIEQLVEAGKQFEMQVYPNKNHSILGKKTRLHLYTRFNEFLKRNL</sequence>
<proteinExistence type="predicted"/>
<feature type="chain" id="PRO_5037415584" evidence="4">
    <location>
        <begin position="22"/>
        <end position="722"/>
    </location>
</feature>
<dbReference type="AlphaFoldDB" id="A0A940IE86"/>
<dbReference type="SUPFAM" id="SSF82171">
    <property type="entry name" value="DPP6 N-terminal domain-like"/>
    <property type="match status" value="1"/>
</dbReference>
<dbReference type="InterPro" id="IPR001375">
    <property type="entry name" value="Peptidase_S9_cat"/>
</dbReference>
<keyword evidence="1" id="KW-0645">Protease</keyword>